<dbReference type="GO" id="GO:0003677">
    <property type="term" value="F:DNA binding"/>
    <property type="evidence" value="ECO:0007669"/>
    <property type="project" value="InterPro"/>
</dbReference>
<evidence type="ECO:0008006" key="3">
    <source>
        <dbReference type="Google" id="ProtNLM"/>
    </source>
</evidence>
<sequence length="141" mass="15683">MPIKFHPGVGQVLYCDFDAGGFQPPEMVKSRPVIVLSRSNKSDICTVVPLSGTVPNPVLPHHHKINPDSLPQRVADKGEWWVKGDMIATVGFFRLDRVKEGRNHHGKRQYSTKKVSKADLLAVKMCVIHALCMNDLTSGQQ</sequence>
<dbReference type="EMBL" id="JABRWO010000011">
    <property type="protein sequence ID" value="MBA2116824.1"/>
    <property type="molecule type" value="Genomic_DNA"/>
</dbReference>
<dbReference type="Pfam" id="PF02452">
    <property type="entry name" value="PemK_toxin"/>
    <property type="match status" value="1"/>
</dbReference>
<organism evidence="1 2">
    <name type="scientific">Bremerella alba</name>
    <dbReference type="NCBI Taxonomy" id="980252"/>
    <lineage>
        <taxon>Bacteria</taxon>
        <taxon>Pseudomonadati</taxon>
        <taxon>Planctomycetota</taxon>
        <taxon>Planctomycetia</taxon>
        <taxon>Pirellulales</taxon>
        <taxon>Pirellulaceae</taxon>
        <taxon>Bremerella</taxon>
    </lineage>
</organism>
<name>A0A7V8V8C8_9BACT</name>
<dbReference type="InterPro" id="IPR003477">
    <property type="entry name" value="PemK-like"/>
</dbReference>
<gene>
    <name evidence="1" type="ORF">HOV93_40170</name>
</gene>
<evidence type="ECO:0000313" key="2">
    <source>
        <dbReference type="Proteomes" id="UP000551616"/>
    </source>
</evidence>
<dbReference type="Gene3D" id="2.30.30.110">
    <property type="match status" value="1"/>
</dbReference>
<dbReference type="RefSeq" id="WP_207398216.1">
    <property type="nucleotide sequence ID" value="NZ_JABRWO010000011.1"/>
</dbReference>
<keyword evidence="2" id="KW-1185">Reference proteome</keyword>
<evidence type="ECO:0000313" key="1">
    <source>
        <dbReference type="EMBL" id="MBA2116824.1"/>
    </source>
</evidence>
<dbReference type="AlphaFoldDB" id="A0A7V8V8C8"/>
<protein>
    <recommendedName>
        <fullName evidence="3">Type II toxin-antitoxin system PemK/MazF family toxin</fullName>
    </recommendedName>
</protein>
<dbReference type="InterPro" id="IPR011067">
    <property type="entry name" value="Plasmid_toxin/cell-grow_inhib"/>
</dbReference>
<proteinExistence type="predicted"/>
<dbReference type="Proteomes" id="UP000551616">
    <property type="component" value="Unassembled WGS sequence"/>
</dbReference>
<comment type="caution">
    <text evidence="1">The sequence shown here is derived from an EMBL/GenBank/DDBJ whole genome shotgun (WGS) entry which is preliminary data.</text>
</comment>
<reference evidence="1 2" key="1">
    <citation type="submission" date="2020-05" db="EMBL/GenBank/DDBJ databases">
        <title>Bremerella alba sp. nov., a novel planctomycete isolated from the surface of the macroalga Fucus spiralis.</title>
        <authorList>
            <person name="Godinho O."/>
            <person name="Botelho R."/>
            <person name="Albuquerque L."/>
            <person name="Wiegand S."/>
            <person name="Da Costa M.S."/>
            <person name="Lobo-Da-Cunha A."/>
            <person name="Jogler C."/>
            <person name="Lage O.M."/>
        </authorList>
    </citation>
    <scope>NUCLEOTIDE SEQUENCE [LARGE SCALE GENOMIC DNA]</scope>
    <source>
        <strain evidence="1 2">FF15</strain>
    </source>
</reference>
<accession>A0A7V8V8C8</accession>
<dbReference type="SUPFAM" id="SSF50118">
    <property type="entry name" value="Cell growth inhibitor/plasmid maintenance toxic component"/>
    <property type="match status" value="1"/>
</dbReference>